<dbReference type="EMBL" id="GBRH01270455">
    <property type="protein sequence ID" value="JAD27440.1"/>
    <property type="molecule type" value="Transcribed_RNA"/>
</dbReference>
<dbReference type="AlphaFoldDB" id="A0A0A8YRF6"/>
<organism evidence="1">
    <name type="scientific">Arundo donax</name>
    <name type="common">Giant reed</name>
    <name type="synonym">Donax arundinaceus</name>
    <dbReference type="NCBI Taxonomy" id="35708"/>
    <lineage>
        <taxon>Eukaryota</taxon>
        <taxon>Viridiplantae</taxon>
        <taxon>Streptophyta</taxon>
        <taxon>Embryophyta</taxon>
        <taxon>Tracheophyta</taxon>
        <taxon>Spermatophyta</taxon>
        <taxon>Magnoliopsida</taxon>
        <taxon>Liliopsida</taxon>
        <taxon>Poales</taxon>
        <taxon>Poaceae</taxon>
        <taxon>PACMAD clade</taxon>
        <taxon>Arundinoideae</taxon>
        <taxon>Arundineae</taxon>
        <taxon>Arundo</taxon>
    </lineage>
</organism>
<sequence length="54" mass="5905">MKYILTTLESEKYCSHIRVVGTGDITCSVLKGKYSLLLNLHTSRDTVGISGKSS</sequence>
<protein>
    <submittedName>
        <fullName evidence="1">Uncharacterized protein</fullName>
    </submittedName>
</protein>
<reference evidence="1" key="2">
    <citation type="journal article" date="2015" name="Data Brief">
        <title>Shoot transcriptome of the giant reed, Arundo donax.</title>
        <authorList>
            <person name="Barrero R.A."/>
            <person name="Guerrero F.D."/>
            <person name="Moolhuijzen P."/>
            <person name="Goolsby J.A."/>
            <person name="Tidwell J."/>
            <person name="Bellgard S.E."/>
            <person name="Bellgard M.I."/>
        </authorList>
    </citation>
    <scope>NUCLEOTIDE SEQUENCE</scope>
    <source>
        <tissue evidence="1">Shoot tissue taken approximately 20 cm above the soil surface</tissue>
    </source>
</reference>
<evidence type="ECO:0000313" key="1">
    <source>
        <dbReference type="EMBL" id="JAD27440.1"/>
    </source>
</evidence>
<proteinExistence type="predicted"/>
<accession>A0A0A8YRF6</accession>
<name>A0A0A8YRF6_ARUDO</name>
<reference evidence="1" key="1">
    <citation type="submission" date="2014-09" db="EMBL/GenBank/DDBJ databases">
        <authorList>
            <person name="Magalhaes I.L.F."/>
            <person name="Oliveira U."/>
            <person name="Santos F.R."/>
            <person name="Vidigal T.H.D.A."/>
            <person name="Brescovit A.D."/>
            <person name="Santos A.J."/>
        </authorList>
    </citation>
    <scope>NUCLEOTIDE SEQUENCE</scope>
    <source>
        <tissue evidence="1">Shoot tissue taken approximately 20 cm above the soil surface</tissue>
    </source>
</reference>